<sequence>MFSIILVLLAAVSLVNGATIGVSDATTEMYASTMPDCSDKLDSCFDFSDGSCVGRYAPWARENCAYRCGYCPGNYPPCQDQITYCKELGSEVCNQKLYAGYVRLNCRETCNKCEIPALTYVPGNDTDVLPTDLVPTKPTGIKPTVILTNETMNETTGEQTTVGTPECGDNRDNCFNYADEQCIGRYAPWAKDNCAYRCGYCPGHYPPCEDKIDYCQQLGSDACTNNQYAGFVRLNCRKTCDKCTVPALNYVTPNTTAVQTTALVPTKPNETKPPVVQTNETGCRDLKDNCWNYGDEKCLGIYSPWAKANCPYRCGYCPNTPPCVDKLPNCDEYGDNVCTDSFYAGWSRLNCRKYCNKCEVPYHANITESTIATTNGMTTQGTGNATMTSPLTTKHITPPTVHTEEPNKLNTTTPAVLPTSDACTDTRDDCANYDDEACNGVFATWAMTNCARRCGYCTNELLCKDFVKCGNLPNNLCTAEEYKCIAETSCRKFCGLCSGSIFILIFSKRRRSKKDIEIETICEKDAIENDEKPDKKKCSGKHLILGLVQFILITGTMTFFIYMVNERTEKSCGQLEIPDKWKCQFNHFFNTNHEVKVNQQFNCQSVTNKTFEENLNVIHGYASNMSDKITKVLNVRVSHSPFLNLFENKTKTKLELNSQLSKNESREEDNTHLPKLIQNEVKSFLYIIHKIGKSAHKPDYGKQPNKPASPAIITAMSDENISEGKAFLKNVVRKIYPLQDIQRLVIYDFGLSKDHINYLAIRCSFCEIRPFPFEKFGNLTIHYALKPLMIGLSLEEFKTVIWADPYIRFQPVYLSNVVKSAQKYGIQAAKNYENVRITNQDVRQNVIKYLEEETCMDTFDEIQSKFLVFSRDRSAYDLVLPWIQSSVGYGEMLKGNLNQSVTSIYNPVEETILDIILNRLYNRNMPKKTTSYTTVVTTEEPTTSIQTSTVSELPTTMQPKTPQPVISTTLATTMITQVPTSQSTTISTQAVTKSVSTTESITLSTAMRIPTKPSTSASSSVQTTTLRTNPPTNPPTPELTSEQTKIPITKQKTSEPTKPSTQVPTKLSTPEPSKLTTPSTPEQTQSSTQEITKTSTAAPTKPSTPEPTKLTTPEPTKLSTSQPTKPSTPEPTKLTTPVPTKLTTPEPTIQSTAEPTKLTTPVTTKSTTPEPTKQSTPEPTKLTTPVPTKSTTPEPTKQSTPEPTKLTTPVPTKSTTPEPTKQSTPEPTKLTTPVPTKSTTPEPTKQSTPEPTKLTTPVPIKSTTPEPSKQSTPEPTKLSTLLPTQSSTLEPKKPSTPEQTQSFTSEQTTPEPINVSTPEPTKPSTPEPTKPSTPEPTKASTPEPTRPSTPEPTKPSTQEPNISSTPEPTKPSTPEPTNASTPEPTRQSTPEPTKSSTPEPTKPSTLEPTKPSTPEPTKPSTPEPTKPSTPEPTKPSTPEPTKPSTPEPTKPSTPEPTNASTPEPTRPSTPEPKKPSTPEPTKPSTPEPTNASTPEPTRPSTPEPTKPSTPEPTKPSTPVPMNASTPEPTRPSTPEPTKPSTPEPMNASTPEPTRPSTPEPTKPSTPEPTKPSTPEPTNASTPEPTRPSTPEPTKPSTPEPTKPSTPEPTNASTPEPTRSSTPEPTKPSTPEPTKPSTPEPTKSSTPEPTNSSTPEPTRPSTPEPTKPSTPEPTRQSTPEPTKPSTPEPTNASTPEPTRPSTPEPTTPKPKKPTPSPINPDYSKEQPTPSPTLPTLSLSSSGPKVCSTNFVEPVPTCCKVCACPGAQVFGRVINELGEPIPNAEISFSGCECVRYLTDPSGNYEILNICVEGHEMLYEHPGYMASKVLPVPVVPGGKFWKADNILRTKPVVPGLNVTQTVTG</sequence>
<feature type="compositionally biased region" description="Low complexity" evidence="2">
    <location>
        <begin position="1130"/>
        <end position="1181"/>
    </location>
</feature>
<dbReference type="Pfam" id="PF02389">
    <property type="entry name" value="Cornifin"/>
    <property type="match status" value="2"/>
</dbReference>
<dbReference type="InterPro" id="IPR008969">
    <property type="entry name" value="CarboxyPept-like_regulatory"/>
</dbReference>
<evidence type="ECO:0000256" key="3">
    <source>
        <dbReference type="SAM" id="SignalP"/>
    </source>
</evidence>
<feature type="compositionally biased region" description="Low complexity" evidence="2">
    <location>
        <begin position="1388"/>
        <end position="1410"/>
    </location>
</feature>
<feature type="compositionally biased region" description="Polar residues" evidence="2">
    <location>
        <begin position="1378"/>
        <end position="1387"/>
    </location>
</feature>
<dbReference type="Pfam" id="PF01549">
    <property type="entry name" value="ShK"/>
    <property type="match status" value="6"/>
</dbReference>
<dbReference type="EMBL" id="CAJPWZ010003160">
    <property type="protein sequence ID" value="CAG2253669.1"/>
    <property type="molecule type" value="Genomic_DNA"/>
</dbReference>
<feature type="compositionally biased region" description="Low complexity" evidence="2">
    <location>
        <begin position="1607"/>
        <end position="1623"/>
    </location>
</feature>
<feature type="compositionally biased region" description="Low complexity" evidence="2">
    <location>
        <begin position="1296"/>
        <end position="1319"/>
    </location>
</feature>
<feature type="compositionally biased region" description="Pro residues" evidence="2">
    <location>
        <begin position="1656"/>
        <end position="1670"/>
    </location>
</feature>
<feature type="compositionally biased region" description="Low complexity" evidence="2">
    <location>
        <begin position="1275"/>
        <end position="1289"/>
    </location>
</feature>
<feature type="chain" id="PRO_5035769942" description="ShKT domain-containing protein" evidence="3">
    <location>
        <begin position="18"/>
        <end position="1861"/>
    </location>
</feature>
<feature type="compositionally biased region" description="Pro residues" evidence="2">
    <location>
        <begin position="1624"/>
        <end position="1638"/>
    </location>
</feature>
<dbReference type="Proteomes" id="UP000683360">
    <property type="component" value="Unassembled WGS sequence"/>
</dbReference>
<feature type="compositionally biased region" description="Pro residues" evidence="2">
    <location>
        <begin position="1320"/>
        <end position="1334"/>
    </location>
</feature>
<feature type="compositionally biased region" description="Low complexity" evidence="2">
    <location>
        <begin position="933"/>
        <end position="944"/>
    </location>
</feature>
<proteinExistence type="predicted"/>
<feature type="compositionally biased region" description="Polar residues" evidence="2">
    <location>
        <begin position="1041"/>
        <end position="1075"/>
    </location>
</feature>
<feature type="compositionally biased region" description="Low complexity" evidence="2">
    <location>
        <begin position="1639"/>
        <end position="1655"/>
    </location>
</feature>
<keyword evidence="6" id="KW-1185">Reference proteome</keyword>
<reference evidence="5" key="1">
    <citation type="submission" date="2021-03" db="EMBL/GenBank/DDBJ databases">
        <authorList>
            <person name="Bekaert M."/>
        </authorList>
    </citation>
    <scope>NUCLEOTIDE SEQUENCE</scope>
</reference>
<dbReference type="InterPro" id="IPR003582">
    <property type="entry name" value="ShKT_dom"/>
</dbReference>
<dbReference type="PROSITE" id="PS51670">
    <property type="entry name" value="SHKT"/>
    <property type="match status" value="3"/>
</dbReference>
<dbReference type="SMART" id="SM00254">
    <property type="entry name" value="ShKT"/>
    <property type="match status" value="8"/>
</dbReference>
<feature type="compositionally biased region" description="Polar residues" evidence="2">
    <location>
        <begin position="981"/>
        <end position="1005"/>
    </location>
</feature>
<keyword evidence="3" id="KW-0732">Signal</keyword>
<feature type="domain" description="ShKT" evidence="4">
    <location>
        <begin position="208"/>
        <end position="243"/>
    </location>
</feature>
<dbReference type="SUPFAM" id="SSF49464">
    <property type="entry name" value="Carboxypeptidase regulatory domain-like"/>
    <property type="match status" value="1"/>
</dbReference>
<feature type="region of interest" description="Disordered" evidence="2">
    <location>
        <begin position="981"/>
        <end position="1743"/>
    </location>
</feature>
<feature type="compositionally biased region" description="Pro residues" evidence="2">
    <location>
        <begin position="1496"/>
        <end position="1518"/>
    </location>
</feature>
<feature type="compositionally biased region" description="Low complexity" evidence="2">
    <location>
        <begin position="1076"/>
        <end position="1121"/>
    </location>
</feature>
<feature type="compositionally biased region" description="Pro residues" evidence="2">
    <location>
        <begin position="1696"/>
        <end position="1717"/>
    </location>
</feature>
<dbReference type="OrthoDB" id="10053392at2759"/>
<accession>A0A8S3VB93</accession>
<feature type="compositionally biased region" description="Pro residues" evidence="2">
    <location>
        <begin position="1528"/>
        <end position="1542"/>
    </location>
</feature>
<feature type="compositionally biased region" description="Pro residues" evidence="2">
    <location>
        <begin position="1584"/>
        <end position="1606"/>
    </location>
</feature>
<comment type="caution">
    <text evidence="5">The sequence shown here is derived from an EMBL/GenBank/DDBJ whole genome shotgun (WGS) entry which is preliminary data.</text>
</comment>
<feature type="signal peptide" evidence="3">
    <location>
        <begin position="1"/>
        <end position="17"/>
    </location>
</feature>
<evidence type="ECO:0000256" key="1">
    <source>
        <dbReference type="PROSITE-ProRule" id="PRU01005"/>
    </source>
</evidence>
<feature type="compositionally biased region" description="Pro residues" evidence="2">
    <location>
        <begin position="1552"/>
        <end position="1574"/>
    </location>
</feature>
<evidence type="ECO:0000313" key="5">
    <source>
        <dbReference type="EMBL" id="CAG2253669.1"/>
    </source>
</evidence>
<evidence type="ECO:0000259" key="4">
    <source>
        <dbReference type="PROSITE" id="PS51670"/>
    </source>
</evidence>
<feature type="compositionally biased region" description="Polar residues" evidence="2">
    <location>
        <begin position="1182"/>
        <end position="1274"/>
    </location>
</feature>
<comment type="caution">
    <text evidence="1">Lacks conserved residue(s) required for the propagation of feature annotation.</text>
</comment>
<dbReference type="PANTHER" id="PTHR21724">
    <property type="entry name" value="SHKT DOMAIN-CONTAINING PROTEIN"/>
    <property type="match status" value="1"/>
</dbReference>
<feature type="compositionally biased region" description="Low complexity" evidence="2">
    <location>
        <begin position="1011"/>
        <end position="1030"/>
    </location>
</feature>
<evidence type="ECO:0000313" key="6">
    <source>
        <dbReference type="Proteomes" id="UP000683360"/>
    </source>
</evidence>
<evidence type="ECO:0000256" key="2">
    <source>
        <dbReference type="SAM" id="MobiDB-lite"/>
    </source>
</evidence>
<feature type="compositionally biased region" description="Polar residues" evidence="2">
    <location>
        <begin position="945"/>
        <end position="961"/>
    </location>
</feature>
<organism evidence="5 6">
    <name type="scientific">Mytilus edulis</name>
    <name type="common">Blue mussel</name>
    <dbReference type="NCBI Taxonomy" id="6550"/>
    <lineage>
        <taxon>Eukaryota</taxon>
        <taxon>Metazoa</taxon>
        <taxon>Spiralia</taxon>
        <taxon>Lophotrochozoa</taxon>
        <taxon>Mollusca</taxon>
        <taxon>Bivalvia</taxon>
        <taxon>Autobranchia</taxon>
        <taxon>Pteriomorphia</taxon>
        <taxon>Mytilida</taxon>
        <taxon>Mytiloidea</taxon>
        <taxon>Mytilidae</taxon>
        <taxon>Mytilinae</taxon>
        <taxon>Mytilus</taxon>
    </lineage>
</organism>
<feature type="compositionally biased region" description="Low complexity" evidence="2">
    <location>
        <begin position="1354"/>
        <end position="1367"/>
    </location>
</feature>
<protein>
    <recommendedName>
        <fullName evidence="4">ShKT domain-containing protein</fullName>
    </recommendedName>
</protein>
<dbReference type="PANTHER" id="PTHR21724:SF109">
    <property type="entry name" value="SHKT DOMAIN-CONTAINING PROTEIN"/>
    <property type="match status" value="1"/>
</dbReference>
<feature type="domain" description="ShKT" evidence="4">
    <location>
        <begin position="78"/>
        <end position="113"/>
    </location>
</feature>
<feature type="compositionally biased region" description="Pro residues" evidence="2">
    <location>
        <begin position="1477"/>
        <end position="1486"/>
    </location>
</feature>
<name>A0A8S3VB93_MYTED</name>
<feature type="compositionally biased region" description="Pro residues" evidence="2">
    <location>
        <begin position="1344"/>
        <end position="1353"/>
    </location>
</feature>
<feature type="domain" description="ShKT" evidence="4">
    <location>
        <begin position="457"/>
        <end position="497"/>
    </location>
</feature>
<gene>
    <name evidence="5" type="ORF">MEDL_65198</name>
</gene>
<feature type="compositionally biased region" description="Pro residues" evidence="2">
    <location>
        <begin position="1411"/>
        <end position="1454"/>
    </location>
</feature>
<feature type="region of interest" description="Disordered" evidence="2">
    <location>
        <begin position="933"/>
        <end position="961"/>
    </location>
</feature>